<evidence type="ECO:0000259" key="3">
    <source>
        <dbReference type="Pfam" id="PF16769"/>
    </source>
</evidence>
<feature type="domain" description="SAC3/GANP/THP3 conserved" evidence="2">
    <location>
        <begin position="233"/>
        <end position="522"/>
    </location>
</feature>
<proteinExistence type="predicted"/>
<dbReference type="PANTHER" id="PTHR12436">
    <property type="entry name" value="80 KDA MCM3-ASSOCIATED PROTEIN"/>
    <property type="match status" value="1"/>
</dbReference>
<evidence type="ECO:0000256" key="1">
    <source>
        <dbReference type="SAM" id="MobiDB-lite"/>
    </source>
</evidence>
<protein>
    <recommendedName>
        <fullName evidence="6">PCI domain-containing protein</fullName>
    </recommendedName>
</protein>
<feature type="domain" description="Germinal-centre associated nuclear protein MCM3AP" evidence="3">
    <location>
        <begin position="988"/>
        <end position="1232"/>
    </location>
</feature>
<dbReference type="EnsemblMetazoa" id="AALFPA23_015616.R22732">
    <property type="protein sequence ID" value="AALFPA23_015616.P22732"/>
    <property type="gene ID" value="AALFPA23_015616"/>
</dbReference>
<dbReference type="Gene3D" id="3.30.70.330">
    <property type="match status" value="1"/>
</dbReference>
<dbReference type="GeneID" id="109432684"/>
<feature type="region of interest" description="Disordered" evidence="1">
    <location>
        <begin position="601"/>
        <end position="688"/>
    </location>
</feature>
<feature type="compositionally biased region" description="Low complexity" evidence="1">
    <location>
        <begin position="601"/>
        <end position="613"/>
    </location>
</feature>
<reference evidence="4" key="2">
    <citation type="submission" date="2025-05" db="UniProtKB">
        <authorList>
            <consortium name="EnsemblMetazoa"/>
        </authorList>
    </citation>
    <scope>IDENTIFICATION</scope>
    <source>
        <strain evidence="4">Foshan</strain>
    </source>
</reference>
<reference evidence="5" key="1">
    <citation type="journal article" date="2015" name="Proc. Natl. Acad. Sci. U.S.A.">
        <title>Genome sequence of the Asian Tiger mosquito, Aedes albopictus, reveals insights into its biology, genetics, and evolution.</title>
        <authorList>
            <person name="Chen X.G."/>
            <person name="Jiang X."/>
            <person name="Gu J."/>
            <person name="Xu M."/>
            <person name="Wu Y."/>
            <person name="Deng Y."/>
            <person name="Zhang C."/>
            <person name="Bonizzoni M."/>
            <person name="Dermauw W."/>
            <person name="Vontas J."/>
            <person name="Armbruster P."/>
            <person name="Huang X."/>
            <person name="Yang Y."/>
            <person name="Zhang H."/>
            <person name="He W."/>
            <person name="Peng H."/>
            <person name="Liu Y."/>
            <person name="Wu K."/>
            <person name="Chen J."/>
            <person name="Lirakis M."/>
            <person name="Topalis P."/>
            <person name="Van Leeuwen T."/>
            <person name="Hall A.B."/>
            <person name="Jiang X."/>
            <person name="Thorpe C."/>
            <person name="Mueller R.L."/>
            <person name="Sun C."/>
            <person name="Waterhouse R.M."/>
            <person name="Yan G."/>
            <person name="Tu Z.J."/>
            <person name="Fang X."/>
            <person name="James A.A."/>
        </authorList>
    </citation>
    <scope>NUCLEOTIDE SEQUENCE [LARGE SCALE GENOMIC DNA]</scope>
    <source>
        <strain evidence="5">Foshan</strain>
    </source>
</reference>
<dbReference type="Proteomes" id="UP000069940">
    <property type="component" value="Unassembled WGS sequence"/>
</dbReference>
<feature type="region of interest" description="Disordered" evidence="1">
    <location>
        <begin position="745"/>
        <end position="783"/>
    </location>
</feature>
<dbReference type="RefSeq" id="XP_019564605.3">
    <property type="nucleotide sequence ID" value="XM_019709060.3"/>
</dbReference>
<sequence length="1511" mass="174308">MSDEDVILIEDSPQRKSISCEQIPELFLDKLVAKKHFSQFGRINRFILRPKRLSCTVEYESPEAAEAALARGGAFRDWKFNVYWTDEAPAAGAASSGRDEGFIDPEVQQELDTMSGGPSSLRIRQTMKQSIESFLKKTERFLAPPIVAPPKQLRPPPMVVAAAALPRESSVVSGDPKAIQAKLEFESLARKAAMTAEERFRVLEARDKYIRHTTDRTTDIRKAKSTQGTCEDMCPEKERYMRECKFQVASYEAGENSQQMDHEKAIKQYSRSSADQEAPLAIELRSEQGLELAMTYLLTRIADLCEDEEANLSDWFHFVWDRTRGIRKDITQQELCSVRAVRLVEQCARFHIHCAARLVAEDPSVFDQKINTENMTKCLQSLKYMYHDLGLKGIRCPNEAEFRAYVVLLNLNDGNFLWEVKQLAADILHSRQIRFALQVYFALESNNYARFFRLVRQTTYMNACILLRYFNQIRTRALETMLRAYTYRIPASFSLEHLTDLLAFEDTEAAAAFLDAYGLPVDETLGTVLMDPKQYDRPEIPYQLERAYNLVESKRISSVGEVISGEPLQDESILDNHQLEISFSPSGYFRDDLLRTILKPVKLPEPSSPSPSTSDDDKLFKVPSPTSISPKPLFPKPTPTGNNLFQPPRNSFKIETNSPIPSAPSVFSQSSPTSLSGITPLPKTTDHPPSKLATSFGTNLFGNVAFKAPQTNIFGSFAAPKQEVISGASIFGGPKSIDTSALVAARQQQQEEAERKRKQAELEEEAQRKRREEEELRRQREAEEERIRQELIARKEAEIRRLKELEEESRRQLEETVRKMSEKIYAELVDDVCGEDVTKVATSCYNQHQLLEKYPKKLLQELEEEILREYLEQTVREETLVKNCQENRQQNVMRKYFRRWRNNVRAVMDNRMQIENSPAWIPERALPEQARECYQEHQTLSLANMKRYVGGMPKVFQLPERREEPMDVFEIVRNGIPSGKRKDSRGFIRNHVYWKVSISIPYKQEEDSSGFYYFISKWLKSLFKRTSENEGKCFFLEAQENMIARERLVVCMRLLKGTAILDELNAEDQEALDNSDGLVFLLTSNNIPKSKERLHNLLRNADSWGPLPVTIIAYNYHPSADECLEELLDLDLLLEEGKLSDYEVIYHHETNRKPLHQALVASLNYLASCYNPDSPLEMQSQTAFIGTCLGEELWHRFRLSAQQNPKLYEACQDLPFVLDLFNRAVDRVCNLVQHNLAAYPDFPAEFKPFVSKRRFDIPLDLEYFPKDWRNPERQQKLIRFFSHLKFKSNPFEPTSSKSLQDLQSQLLLFIQASLPKSNDKSARRLLALTTQEILRSLPIGTPFAQAIPTLNWLQPISILSNELLRLRWSEALTQLPCEIIYHKQEYESYTRSLWWLPQLKTLKRRPTSSNDLTLNDDAEPDHADIDSLDGGAIAATITPKKMRLNFTLAKDDLDEILARGRRCLERADEKLTLCRERTQQSRDLANKLDGRLYEQEKTFRENRWTWEANFR</sequence>
<dbReference type="PANTHER" id="PTHR12436:SF3">
    <property type="entry name" value="GERMINAL-CENTER ASSOCIATED NUCLEAR PROTEIN"/>
    <property type="match status" value="1"/>
</dbReference>
<dbReference type="Pfam" id="PF16769">
    <property type="entry name" value="MCM3AP_GANP"/>
    <property type="match status" value="1"/>
</dbReference>
<dbReference type="InterPro" id="IPR012677">
    <property type="entry name" value="Nucleotide-bd_a/b_plait_sf"/>
</dbReference>
<dbReference type="InterPro" id="IPR031907">
    <property type="entry name" value="MCM3AP_GANP"/>
</dbReference>
<dbReference type="InterPro" id="IPR005062">
    <property type="entry name" value="SAC3/GANP/THP3_conserved"/>
</dbReference>
<organism evidence="4 5">
    <name type="scientific">Aedes albopictus</name>
    <name type="common">Asian tiger mosquito</name>
    <name type="synonym">Stegomyia albopicta</name>
    <dbReference type="NCBI Taxonomy" id="7160"/>
    <lineage>
        <taxon>Eukaryota</taxon>
        <taxon>Metazoa</taxon>
        <taxon>Ecdysozoa</taxon>
        <taxon>Arthropoda</taxon>
        <taxon>Hexapoda</taxon>
        <taxon>Insecta</taxon>
        <taxon>Pterygota</taxon>
        <taxon>Neoptera</taxon>
        <taxon>Endopterygota</taxon>
        <taxon>Diptera</taxon>
        <taxon>Nematocera</taxon>
        <taxon>Culicoidea</taxon>
        <taxon>Culicidae</taxon>
        <taxon>Culicinae</taxon>
        <taxon>Aedini</taxon>
        <taxon>Aedes</taxon>
        <taxon>Stegomyia</taxon>
    </lineage>
</organism>
<evidence type="ECO:0008006" key="6">
    <source>
        <dbReference type="Google" id="ProtNLM"/>
    </source>
</evidence>
<dbReference type="Gene3D" id="1.25.40.990">
    <property type="match status" value="1"/>
</dbReference>
<evidence type="ECO:0000259" key="2">
    <source>
        <dbReference type="Pfam" id="PF03399"/>
    </source>
</evidence>
<dbReference type="Pfam" id="PF03399">
    <property type="entry name" value="SAC3_GANP"/>
    <property type="match status" value="1"/>
</dbReference>
<evidence type="ECO:0000313" key="5">
    <source>
        <dbReference type="Proteomes" id="UP000069940"/>
    </source>
</evidence>
<feature type="compositionally biased region" description="Basic and acidic residues" evidence="1">
    <location>
        <begin position="752"/>
        <end position="783"/>
    </location>
</feature>
<feature type="compositionally biased region" description="Polar residues" evidence="1">
    <location>
        <begin position="639"/>
        <end position="677"/>
    </location>
</feature>
<keyword evidence="5" id="KW-1185">Reference proteome</keyword>
<name>A0ABM1Z6V3_AEDAL</name>
<dbReference type="InterPro" id="IPR045107">
    <property type="entry name" value="SAC3/GANP/THP3"/>
</dbReference>
<accession>A0ABM1Z6V3</accession>
<evidence type="ECO:0000313" key="4">
    <source>
        <dbReference type="EnsemblMetazoa" id="AALFPA23_015616.P22732"/>
    </source>
</evidence>
<dbReference type="SUPFAM" id="SSF54928">
    <property type="entry name" value="RNA-binding domain, RBD"/>
    <property type="match status" value="1"/>
</dbReference>
<dbReference type="InterPro" id="IPR035979">
    <property type="entry name" value="RBD_domain_sf"/>
</dbReference>